<accession>M6VPS3</accession>
<name>M6VPS3_9LEPT</name>
<reference evidence="1 2" key="1">
    <citation type="submission" date="2013-01" db="EMBL/GenBank/DDBJ databases">
        <authorList>
            <person name="Harkins D.M."/>
            <person name="Durkin A.S."/>
            <person name="Brinkac L.M."/>
            <person name="Haft D.H."/>
            <person name="Selengut J.D."/>
            <person name="Sanka R."/>
            <person name="DePew J."/>
            <person name="Purushe J."/>
            <person name="Matthias M.A."/>
            <person name="Vinetz J.M."/>
            <person name="Sutton G.G."/>
            <person name="Nierman W.C."/>
            <person name="Fouts D.E."/>
        </authorList>
    </citation>
    <scope>NUCLEOTIDE SEQUENCE [LARGE SCALE GENOMIC DNA]</scope>
    <source>
        <strain evidence="1 2">CBC1416</strain>
    </source>
</reference>
<comment type="caution">
    <text evidence="1">The sequence shown here is derived from an EMBL/GenBank/DDBJ whole genome shotgun (WGS) entry which is preliminary data.</text>
</comment>
<organism evidence="1 2">
    <name type="scientific">Leptospira santarosai str. CBC1416</name>
    <dbReference type="NCBI Taxonomy" id="1193059"/>
    <lineage>
        <taxon>Bacteria</taxon>
        <taxon>Pseudomonadati</taxon>
        <taxon>Spirochaetota</taxon>
        <taxon>Spirochaetia</taxon>
        <taxon>Leptospirales</taxon>
        <taxon>Leptospiraceae</taxon>
        <taxon>Leptospira</taxon>
    </lineage>
</organism>
<protein>
    <submittedName>
        <fullName evidence="1">Uncharacterized protein</fullName>
    </submittedName>
</protein>
<evidence type="ECO:0000313" key="2">
    <source>
        <dbReference type="Proteomes" id="UP000012149"/>
    </source>
</evidence>
<dbReference type="AlphaFoldDB" id="M6VPS3"/>
<evidence type="ECO:0000313" key="1">
    <source>
        <dbReference type="EMBL" id="EMO58810.1"/>
    </source>
</evidence>
<dbReference type="Proteomes" id="UP000012149">
    <property type="component" value="Unassembled WGS sequence"/>
</dbReference>
<dbReference type="EMBL" id="AKWE02000063">
    <property type="protein sequence ID" value="EMO58810.1"/>
    <property type="molecule type" value="Genomic_DNA"/>
</dbReference>
<sequence length="55" mass="6585">MGTPTKEFVDHGHLQRKRWKTKIFKGPKRIPGKKRRNSHNLEIRESTGQWHCSFL</sequence>
<gene>
    <name evidence="1" type="ORF">LEP1GSC161_4222</name>
</gene>
<proteinExistence type="predicted"/>